<sequence>MLLVRLGYCQSPSAPYRGDDMRIAIDAPAVRSLSANEKMVYQMLKEGKNPREIAKKLHLALGDVTDLKYNSHDVMPDTVVNLITSIREKGWDIPTDNKEDNEMARKSRFDAEEKRSIVTEYRSGATMAQIAKKHDTVKSTVYSIVRDYNEHGDAAFAPITDEELERAHGNDTPCYEVTGDTDMGAYMADRIKEEPATAATVTSSEQETCDNIPADIVSPFGENVKNTPAIPQSVKEACWERIENLKEQIAAEQAVIDDWTRQVEEIEVFLDLNKE</sequence>
<proteinExistence type="predicted"/>
<dbReference type="SUPFAM" id="SSF48295">
    <property type="entry name" value="TrpR-like"/>
    <property type="match status" value="1"/>
</dbReference>
<name>A0A8S5QW14_9CAUD</name>
<dbReference type="EMBL" id="BK015753">
    <property type="protein sequence ID" value="DAE23398.1"/>
    <property type="molecule type" value="Genomic_DNA"/>
</dbReference>
<accession>A0A8S5QW14</accession>
<feature type="domain" description="Insertion element IS150 protein InsJ-like helix-turn-helix" evidence="1">
    <location>
        <begin position="113"/>
        <end position="158"/>
    </location>
</feature>
<dbReference type="InterPro" id="IPR055247">
    <property type="entry name" value="InsJ-like_HTH"/>
</dbReference>
<evidence type="ECO:0000259" key="1">
    <source>
        <dbReference type="Pfam" id="PF13518"/>
    </source>
</evidence>
<evidence type="ECO:0000313" key="2">
    <source>
        <dbReference type="EMBL" id="DAE23398.1"/>
    </source>
</evidence>
<dbReference type="GO" id="GO:0043565">
    <property type="term" value="F:sequence-specific DNA binding"/>
    <property type="evidence" value="ECO:0007669"/>
    <property type="project" value="InterPro"/>
</dbReference>
<reference evidence="2" key="1">
    <citation type="journal article" date="2021" name="Proc. Natl. Acad. Sci. U.S.A.">
        <title>A Catalog of Tens of Thousands of Viruses from Human Metagenomes Reveals Hidden Associations with Chronic Diseases.</title>
        <authorList>
            <person name="Tisza M.J."/>
            <person name="Buck C.B."/>
        </authorList>
    </citation>
    <scope>NUCLEOTIDE SEQUENCE</scope>
    <source>
        <strain evidence="2">CtcuE16</strain>
    </source>
</reference>
<protein>
    <submittedName>
        <fullName evidence="2">Helix-turn-helix domain protein</fullName>
    </submittedName>
</protein>
<dbReference type="InterPro" id="IPR010921">
    <property type="entry name" value="Trp_repressor/repl_initiator"/>
</dbReference>
<dbReference type="Gene3D" id="1.10.10.60">
    <property type="entry name" value="Homeodomain-like"/>
    <property type="match status" value="1"/>
</dbReference>
<organism evidence="2">
    <name type="scientific">Siphoviridae sp. ctcuE16</name>
    <dbReference type="NCBI Taxonomy" id="2826397"/>
    <lineage>
        <taxon>Viruses</taxon>
        <taxon>Duplodnaviria</taxon>
        <taxon>Heunggongvirae</taxon>
        <taxon>Uroviricota</taxon>
        <taxon>Caudoviricetes</taxon>
    </lineage>
</organism>
<dbReference type="Pfam" id="PF13518">
    <property type="entry name" value="HTH_28"/>
    <property type="match status" value="1"/>
</dbReference>